<accession>A0A2N5DW24</accession>
<dbReference type="InterPro" id="IPR003663">
    <property type="entry name" value="Sugar/inositol_transpt"/>
</dbReference>
<comment type="caution">
    <text evidence="10">The sequence shown here is derived from an EMBL/GenBank/DDBJ whole genome shotgun (WGS) entry which is preliminary data.</text>
</comment>
<dbReference type="PANTHER" id="PTHR48020:SF12">
    <property type="entry name" value="PROTON MYO-INOSITOL COTRANSPORTER"/>
    <property type="match status" value="1"/>
</dbReference>
<feature type="transmembrane region" description="Helical" evidence="8">
    <location>
        <begin position="405"/>
        <end position="428"/>
    </location>
</feature>
<feature type="transmembrane region" description="Helical" evidence="8">
    <location>
        <begin position="470"/>
        <end position="489"/>
    </location>
</feature>
<feature type="transmembrane region" description="Helical" evidence="8">
    <location>
        <begin position="163"/>
        <end position="186"/>
    </location>
</feature>
<dbReference type="Gene3D" id="1.20.1250.20">
    <property type="entry name" value="MFS general substrate transporter like domains"/>
    <property type="match status" value="1"/>
</dbReference>
<comment type="subcellular location">
    <subcellularLocation>
        <location evidence="1">Endomembrane system</location>
        <topology evidence="1">Multi-pass membrane protein</topology>
    </subcellularLocation>
</comment>
<keyword evidence="3 7" id="KW-0813">Transport</keyword>
<dbReference type="Pfam" id="PF00083">
    <property type="entry name" value="Sugar_tr"/>
    <property type="match status" value="1"/>
</dbReference>
<dbReference type="OrthoDB" id="5368493at2"/>
<keyword evidence="11" id="KW-1185">Reference proteome</keyword>
<evidence type="ECO:0000259" key="9">
    <source>
        <dbReference type="PROSITE" id="PS50850"/>
    </source>
</evidence>
<evidence type="ECO:0000313" key="11">
    <source>
        <dbReference type="Proteomes" id="UP000234503"/>
    </source>
</evidence>
<dbReference type="Proteomes" id="UP000234503">
    <property type="component" value="Unassembled WGS sequence"/>
</dbReference>
<dbReference type="PANTHER" id="PTHR48020">
    <property type="entry name" value="PROTON MYO-INOSITOL COTRANSPORTER"/>
    <property type="match status" value="1"/>
</dbReference>
<evidence type="ECO:0000256" key="2">
    <source>
        <dbReference type="ARBA" id="ARBA00010992"/>
    </source>
</evidence>
<keyword evidence="4 8" id="KW-0812">Transmembrane</keyword>
<keyword evidence="6 8" id="KW-0472">Membrane</keyword>
<dbReference type="EMBL" id="PJZH01000024">
    <property type="protein sequence ID" value="PLR31337.1"/>
    <property type="molecule type" value="Genomic_DNA"/>
</dbReference>
<proteinExistence type="inferred from homology"/>
<dbReference type="PROSITE" id="PS50850">
    <property type="entry name" value="MFS"/>
    <property type="match status" value="1"/>
</dbReference>
<dbReference type="InterPro" id="IPR005829">
    <property type="entry name" value="Sugar_transporter_CS"/>
</dbReference>
<feature type="transmembrane region" description="Helical" evidence="8">
    <location>
        <begin position="198"/>
        <end position="216"/>
    </location>
</feature>
<dbReference type="InterPro" id="IPR050814">
    <property type="entry name" value="Myo-inositol_Transporter"/>
</dbReference>
<feature type="transmembrane region" description="Helical" evidence="8">
    <location>
        <begin position="307"/>
        <end position="330"/>
    </location>
</feature>
<feature type="transmembrane region" description="Helical" evidence="8">
    <location>
        <begin position="107"/>
        <end position="128"/>
    </location>
</feature>
<dbReference type="GO" id="GO:0022857">
    <property type="term" value="F:transmembrane transporter activity"/>
    <property type="evidence" value="ECO:0007669"/>
    <property type="project" value="InterPro"/>
</dbReference>
<dbReference type="SUPFAM" id="SSF103473">
    <property type="entry name" value="MFS general substrate transporter"/>
    <property type="match status" value="1"/>
</dbReference>
<evidence type="ECO:0000256" key="4">
    <source>
        <dbReference type="ARBA" id="ARBA00022692"/>
    </source>
</evidence>
<dbReference type="PROSITE" id="PS00216">
    <property type="entry name" value="SUGAR_TRANSPORT_1"/>
    <property type="match status" value="2"/>
</dbReference>
<evidence type="ECO:0000313" key="10">
    <source>
        <dbReference type="EMBL" id="PLR31337.1"/>
    </source>
</evidence>
<feature type="transmembrane region" description="Helical" evidence="8">
    <location>
        <begin position="440"/>
        <end position="464"/>
    </location>
</feature>
<feature type="transmembrane region" description="Helical" evidence="8">
    <location>
        <begin position="67"/>
        <end position="87"/>
    </location>
</feature>
<evidence type="ECO:0000256" key="6">
    <source>
        <dbReference type="ARBA" id="ARBA00023136"/>
    </source>
</evidence>
<feature type="transmembrane region" description="Helical" evidence="8">
    <location>
        <begin position="140"/>
        <end position="157"/>
    </location>
</feature>
<reference evidence="10 11" key="1">
    <citation type="submission" date="2017-12" db="EMBL/GenBank/DDBJ databases">
        <title>Characterization of six clinical isolates of Enterochimera gen. nov., a novel genus of the Yersiniaciae family and the three species Enterochimera arupensis sp. nov., Enterochimera coloradensis sp. nov, and Enterochimera californica sp. nov.</title>
        <authorList>
            <person name="Rossi A."/>
            <person name="Fisher M."/>
        </authorList>
    </citation>
    <scope>NUCLEOTIDE SEQUENCE [LARGE SCALE GENOMIC DNA]</scope>
    <source>
        <strain evidence="11">2016-Iso4</strain>
    </source>
</reference>
<sequence length="521" mass="56273">MPSINRFCPPSWGIPPGHWVPHCYTGWNGQRDRPLPEPCIRKIYRDWKTRMLSGNTMKTSYHTGHRLTAAIYLSIMISAIGGIIFGYDTGIIGGAVTFIGQQFAISSVMQGVIVSASLLGGMLGALAAGPLADRYGRRGILCLSGLFFAAGALASALTSDVSILIGARILLGSGVGASSVLIPVYIAELAPARIRGALVTSYQLLITVGILLAYGVNSLAEPLAEWRIPLTIAALFGLMLAVGVLFVAESPRWLIAMRREAAARRALQRLRGVEEVGHELRDIAALDASEREVVGWRELLAGPVRPMLIIGMLIAFFSNACGINLVIYFAPQILQLSGFDSAAAWLATIGLGVVNVLFTVVGMLLVDRLGRRPLLLAGAVGLTLSMLVLAVLFSVPPFPYSHWLAFFSLVFYIVMYAVSPGILGFLIISEISPLRARAKVTSLSIFIIFATNLVIALVSLPMLAELGAAVTFWIFTAICAGFVVFSAFVPETKGKSLEEVERYFRERYDQKQRTLRAGRAL</sequence>
<protein>
    <submittedName>
        <fullName evidence="10">MFS transporter</fullName>
    </submittedName>
</protein>
<feature type="transmembrane region" description="Helical" evidence="8">
    <location>
        <begin position="342"/>
        <end position="366"/>
    </location>
</feature>
<dbReference type="GO" id="GO:0005886">
    <property type="term" value="C:plasma membrane"/>
    <property type="evidence" value="ECO:0007669"/>
    <property type="project" value="UniProtKB-SubCell"/>
</dbReference>
<feature type="transmembrane region" description="Helical" evidence="8">
    <location>
        <begin position="228"/>
        <end position="248"/>
    </location>
</feature>
<dbReference type="InterPro" id="IPR005828">
    <property type="entry name" value="MFS_sugar_transport-like"/>
</dbReference>
<feature type="domain" description="Major facilitator superfamily (MFS) profile" evidence="9">
    <location>
        <begin position="74"/>
        <end position="494"/>
    </location>
</feature>
<name>A0A2N5DW24_9GAMM</name>
<keyword evidence="5 8" id="KW-1133">Transmembrane helix</keyword>
<comment type="similarity">
    <text evidence="2 7">Belongs to the major facilitator superfamily. Sugar transporter (TC 2.A.1.1) family.</text>
</comment>
<dbReference type="InterPro" id="IPR020846">
    <property type="entry name" value="MFS_dom"/>
</dbReference>
<dbReference type="PRINTS" id="PR00171">
    <property type="entry name" value="SUGRTRNSPORT"/>
</dbReference>
<dbReference type="InterPro" id="IPR036259">
    <property type="entry name" value="MFS_trans_sf"/>
</dbReference>
<dbReference type="NCBIfam" id="TIGR00879">
    <property type="entry name" value="SP"/>
    <property type="match status" value="1"/>
</dbReference>
<evidence type="ECO:0000256" key="1">
    <source>
        <dbReference type="ARBA" id="ARBA00004127"/>
    </source>
</evidence>
<organism evidence="10 11">
    <name type="scientific">Chimaeribacter coloradensis</name>
    <dbReference type="NCBI Taxonomy" id="2060068"/>
    <lineage>
        <taxon>Bacteria</taxon>
        <taxon>Pseudomonadati</taxon>
        <taxon>Pseudomonadota</taxon>
        <taxon>Gammaproteobacteria</taxon>
        <taxon>Enterobacterales</taxon>
        <taxon>Yersiniaceae</taxon>
        <taxon>Chimaeribacter</taxon>
    </lineage>
</organism>
<dbReference type="AlphaFoldDB" id="A0A2N5DW24"/>
<gene>
    <name evidence="10" type="ORF">CYR32_17155</name>
</gene>
<evidence type="ECO:0000256" key="7">
    <source>
        <dbReference type="RuleBase" id="RU003346"/>
    </source>
</evidence>
<evidence type="ECO:0000256" key="8">
    <source>
        <dbReference type="SAM" id="Phobius"/>
    </source>
</evidence>
<feature type="transmembrane region" description="Helical" evidence="8">
    <location>
        <begin position="373"/>
        <end position="393"/>
    </location>
</feature>
<evidence type="ECO:0000256" key="5">
    <source>
        <dbReference type="ARBA" id="ARBA00022989"/>
    </source>
</evidence>
<evidence type="ECO:0000256" key="3">
    <source>
        <dbReference type="ARBA" id="ARBA00022448"/>
    </source>
</evidence>